<proteinExistence type="predicted"/>
<dbReference type="GO" id="GO:0016020">
    <property type="term" value="C:membrane"/>
    <property type="evidence" value="ECO:0007669"/>
    <property type="project" value="InterPro"/>
</dbReference>
<dbReference type="Proteomes" id="UP000095003">
    <property type="component" value="Unassembled WGS sequence"/>
</dbReference>
<dbReference type="Gene3D" id="1.10.287.130">
    <property type="match status" value="1"/>
</dbReference>
<dbReference type="SUPFAM" id="SSF158472">
    <property type="entry name" value="HAMP domain-like"/>
    <property type="match status" value="1"/>
</dbReference>
<keyword evidence="1" id="KW-1133">Transmembrane helix</keyword>
<name>A0A1E3AR39_9FIRM</name>
<dbReference type="PANTHER" id="PTHR42713:SF2">
    <property type="entry name" value="TWO-COMPONENT SENSOR KINASE YESM"/>
    <property type="match status" value="1"/>
</dbReference>
<dbReference type="Pfam" id="PF00672">
    <property type="entry name" value="HAMP"/>
    <property type="match status" value="1"/>
</dbReference>
<reference evidence="3 4" key="1">
    <citation type="submission" date="2016-07" db="EMBL/GenBank/DDBJ databases">
        <title>Characterization of isolates of Eisenbergiella tayi derived from blood cultures, using whole genome sequencing.</title>
        <authorList>
            <person name="Burdz T."/>
            <person name="Wiebe D."/>
            <person name="Huynh C."/>
            <person name="Bernard K."/>
        </authorList>
    </citation>
    <scope>NUCLEOTIDE SEQUENCE [LARGE SCALE GENOMIC DNA]</scope>
    <source>
        <strain evidence="3 4">NML 120489</strain>
    </source>
</reference>
<dbReference type="InterPro" id="IPR010559">
    <property type="entry name" value="Sig_transdc_His_kin_internal"/>
</dbReference>
<sequence>MEKESLFFTNHFSISLKHHLVLYYIFLIIAPFLLVILLSVSIMYRYTCRIYGDYLVTNLKSTQEQLNTAYNQYRDLSMTLYHNNTVDILAKKRITDEDWEQIRLEMSNICNANSKMASMQIEVQGTMVHAGTSNVSIVDYVNSHREEIVAEKGRVIWLPQSTYSPYPFGTYKYVIARSLNSKGKENIGIMYMTVDKSIFDDAFGAITMDGAVTYILHPSGTVLYSSDSSRLNQDFHIEGMAFTEKTGYFTKKIQGENCLVAYAKSYKTEWIQLVIVPVNTFFSNFQPVRVSIFILACIYVVLIFLMIVLMNRHIIRPILSLTRAMDRFAEGELQISEAETYKTREINSLFIHFNSMTKKVHELIMDNRRVEREKNNFEMQVLISQMNPHFIYNSLNTVKWLAVINKQSTIQNVTVRPDRALCKAV</sequence>
<evidence type="ECO:0000313" key="4">
    <source>
        <dbReference type="Proteomes" id="UP000095003"/>
    </source>
</evidence>
<feature type="domain" description="HAMP" evidence="2">
    <location>
        <begin position="312"/>
        <end position="365"/>
    </location>
</feature>
<evidence type="ECO:0000259" key="2">
    <source>
        <dbReference type="PROSITE" id="PS50885"/>
    </source>
</evidence>
<dbReference type="SMART" id="SM00304">
    <property type="entry name" value="HAMP"/>
    <property type="match status" value="1"/>
</dbReference>
<dbReference type="CDD" id="cd06225">
    <property type="entry name" value="HAMP"/>
    <property type="match status" value="1"/>
</dbReference>
<keyword evidence="1" id="KW-0812">Transmembrane</keyword>
<gene>
    <name evidence="3" type="ORF">BEH84_03589</name>
</gene>
<dbReference type="InterPro" id="IPR051552">
    <property type="entry name" value="HptR"/>
</dbReference>
<dbReference type="InterPro" id="IPR003660">
    <property type="entry name" value="HAMP_dom"/>
</dbReference>
<evidence type="ECO:0000313" key="3">
    <source>
        <dbReference type="EMBL" id="ODM11160.1"/>
    </source>
</evidence>
<dbReference type="EMBL" id="MCGI01000003">
    <property type="protein sequence ID" value="ODM11160.1"/>
    <property type="molecule type" value="Genomic_DNA"/>
</dbReference>
<keyword evidence="1" id="KW-0472">Membrane</keyword>
<dbReference type="PANTHER" id="PTHR42713">
    <property type="entry name" value="HISTIDINE KINASE-RELATED"/>
    <property type="match status" value="1"/>
</dbReference>
<protein>
    <submittedName>
        <fullName evidence="3">HAMP domain protein</fullName>
    </submittedName>
</protein>
<dbReference type="GO" id="GO:0000155">
    <property type="term" value="F:phosphorelay sensor kinase activity"/>
    <property type="evidence" value="ECO:0007669"/>
    <property type="project" value="InterPro"/>
</dbReference>
<comment type="caution">
    <text evidence="3">The sequence shown here is derived from an EMBL/GenBank/DDBJ whole genome shotgun (WGS) entry which is preliminary data.</text>
</comment>
<evidence type="ECO:0000256" key="1">
    <source>
        <dbReference type="SAM" id="Phobius"/>
    </source>
</evidence>
<dbReference type="Gene3D" id="3.30.450.20">
    <property type="entry name" value="PAS domain"/>
    <property type="match status" value="1"/>
</dbReference>
<accession>A0A1E3AR39</accession>
<dbReference type="Pfam" id="PF06580">
    <property type="entry name" value="His_kinase"/>
    <property type="match status" value="1"/>
</dbReference>
<dbReference type="PROSITE" id="PS50885">
    <property type="entry name" value="HAMP"/>
    <property type="match status" value="1"/>
</dbReference>
<dbReference type="AlphaFoldDB" id="A0A1E3AR39"/>
<dbReference type="RefSeq" id="WP_069157814.1">
    <property type="nucleotide sequence ID" value="NZ_MCGI01000003.1"/>
</dbReference>
<feature type="transmembrane region" description="Helical" evidence="1">
    <location>
        <begin position="290"/>
        <end position="310"/>
    </location>
</feature>
<feature type="transmembrane region" description="Helical" evidence="1">
    <location>
        <begin position="21"/>
        <end position="44"/>
    </location>
</feature>
<organism evidence="3 4">
    <name type="scientific">Eisenbergiella tayi</name>
    <dbReference type="NCBI Taxonomy" id="1432052"/>
    <lineage>
        <taxon>Bacteria</taxon>
        <taxon>Bacillati</taxon>
        <taxon>Bacillota</taxon>
        <taxon>Clostridia</taxon>
        <taxon>Lachnospirales</taxon>
        <taxon>Lachnospiraceae</taxon>
        <taxon>Eisenbergiella</taxon>
    </lineage>
</organism>